<accession>A0A2M3ZUM6</accession>
<keyword evidence="1" id="KW-0732">Signal</keyword>
<feature type="signal peptide" evidence="1">
    <location>
        <begin position="1"/>
        <end position="17"/>
    </location>
</feature>
<reference evidence="2" key="1">
    <citation type="submission" date="2018-01" db="EMBL/GenBank/DDBJ databases">
        <title>An insight into the sialome of Amazonian anophelines.</title>
        <authorList>
            <person name="Ribeiro J.M."/>
            <person name="Scarpassa V."/>
            <person name="Calvo E."/>
        </authorList>
    </citation>
    <scope>NUCLEOTIDE SEQUENCE</scope>
    <source>
        <tissue evidence="2">Salivary glands</tissue>
    </source>
</reference>
<organism evidence="2">
    <name type="scientific">Anopheles braziliensis</name>
    <dbReference type="NCBI Taxonomy" id="58242"/>
    <lineage>
        <taxon>Eukaryota</taxon>
        <taxon>Metazoa</taxon>
        <taxon>Ecdysozoa</taxon>
        <taxon>Arthropoda</taxon>
        <taxon>Hexapoda</taxon>
        <taxon>Insecta</taxon>
        <taxon>Pterygota</taxon>
        <taxon>Neoptera</taxon>
        <taxon>Endopterygota</taxon>
        <taxon>Diptera</taxon>
        <taxon>Nematocera</taxon>
        <taxon>Culicoidea</taxon>
        <taxon>Culicidae</taxon>
        <taxon>Anophelinae</taxon>
        <taxon>Anopheles</taxon>
    </lineage>
</organism>
<dbReference type="EMBL" id="GGFM01011451">
    <property type="protein sequence ID" value="MBW32202.1"/>
    <property type="molecule type" value="Transcribed_RNA"/>
</dbReference>
<dbReference type="AlphaFoldDB" id="A0A2M3ZUM6"/>
<protein>
    <submittedName>
        <fullName evidence="2">Putative secreted peptide</fullName>
    </submittedName>
</protein>
<evidence type="ECO:0000256" key="1">
    <source>
        <dbReference type="SAM" id="SignalP"/>
    </source>
</evidence>
<sequence>MFLWLLPSLLPWLLCCALCPAMKKIKHSNQQHHHHHRPNTCCTPPRLLHVVFGSYHLTASNIRSLVSLVITCDDCGHVRGAFLRKDPATAWRIAEGS</sequence>
<feature type="chain" id="PRO_5014695090" evidence="1">
    <location>
        <begin position="18"/>
        <end position="97"/>
    </location>
</feature>
<evidence type="ECO:0000313" key="2">
    <source>
        <dbReference type="EMBL" id="MBW32202.1"/>
    </source>
</evidence>
<proteinExistence type="predicted"/>
<name>A0A2M3ZUM6_9DIPT</name>